<evidence type="ECO:0000313" key="2">
    <source>
        <dbReference type="EMBL" id="WEK54466.1"/>
    </source>
</evidence>
<feature type="transmembrane region" description="Helical" evidence="1">
    <location>
        <begin position="6"/>
        <end position="26"/>
    </location>
</feature>
<keyword evidence="1" id="KW-1133">Transmembrane helix</keyword>
<sequence>MEFLVFLYIIIGPAVVIISIIATYYFRRNRLKEQKAVPTHGFHPTDEIFIDPTTNIKQRVWFNPHTGERRYQNMDDHLS</sequence>
<dbReference type="AlphaFoldDB" id="A0AA95EWY2"/>
<reference evidence="2" key="1">
    <citation type="submission" date="2023-03" db="EMBL/GenBank/DDBJ databases">
        <title>Andean soil-derived lignocellulolytic bacterial consortium as a source of novel taxa and putative plastic-active enzymes.</title>
        <authorList>
            <person name="Diaz-Garcia L."/>
            <person name="Chuvochina M."/>
            <person name="Feuerriegel G."/>
            <person name="Bunk B."/>
            <person name="Sproer C."/>
            <person name="Streit W.R."/>
            <person name="Rodriguez L.M."/>
            <person name="Overmann J."/>
            <person name="Jimenez D.J."/>
        </authorList>
    </citation>
    <scope>NUCLEOTIDE SEQUENCE</scope>
    <source>
        <strain evidence="2">MAG 2441</strain>
    </source>
</reference>
<organism evidence="2 3">
    <name type="scientific">Candidatus Cohnella colombiensis</name>
    <dbReference type="NCBI Taxonomy" id="3121368"/>
    <lineage>
        <taxon>Bacteria</taxon>
        <taxon>Bacillati</taxon>
        <taxon>Bacillota</taxon>
        <taxon>Bacilli</taxon>
        <taxon>Bacillales</taxon>
        <taxon>Paenibacillaceae</taxon>
        <taxon>Cohnella</taxon>
    </lineage>
</organism>
<dbReference type="Proteomes" id="UP001178662">
    <property type="component" value="Chromosome"/>
</dbReference>
<evidence type="ECO:0008006" key="4">
    <source>
        <dbReference type="Google" id="ProtNLM"/>
    </source>
</evidence>
<keyword evidence="1" id="KW-0812">Transmembrane</keyword>
<protein>
    <recommendedName>
        <fullName evidence="4">HD family phosphohydrolase</fullName>
    </recommendedName>
</protein>
<evidence type="ECO:0000256" key="1">
    <source>
        <dbReference type="SAM" id="Phobius"/>
    </source>
</evidence>
<name>A0AA95EWY2_9BACL</name>
<evidence type="ECO:0000313" key="3">
    <source>
        <dbReference type="Proteomes" id="UP001178662"/>
    </source>
</evidence>
<gene>
    <name evidence="2" type="ORF">P0Y55_18340</name>
</gene>
<accession>A0AA95EWY2</accession>
<proteinExistence type="predicted"/>
<keyword evidence="1" id="KW-0472">Membrane</keyword>
<dbReference type="EMBL" id="CP119317">
    <property type="protein sequence ID" value="WEK54466.1"/>
    <property type="molecule type" value="Genomic_DNA"/>
</dbReference>
<keyword evidence="3" id="KW-1185">Reference proteome</keyword>